<dbReference type="SUPFAM" id="SSF48452">
    <property type="entry name" value="TPR-like"/>
    <property type="match status" value="1"/>
</dbReference>
<dbReference type="Pfam" id="PF08238">
    <property type="entry name" value="Sel1"/>
    <property type="match status" value="5"/>
</dbReference>
<reference evidence="2 3" key="1">
    <citation type="submission" date="2017-06" db="EMBL/GenBank/DDBJ databases">
        <title>A platform for efficient transgenesis in Macrostomum lignano, a flatworm model organism for stem cell research.</title>
        <authorList>
            <person name="Berezikov E."/>
        </authorList>
    </citation>
    <scope>NUCLEOTIDE SEQUENCE [LARGE SCALE GENOMIC DNA]</scope>
    <source>
        <strain evidence="2">DV1</strain>
        <tissue evidence="2">Whole organism</tissue>
    </source>
</reference>
<dbReference type="SMART" id="SM00671">
    <property type="entry name" value="SEL1"/>
    <property type="match status" value="7"/>
</dbReference>
<proteinExistence type="inferred from homology"/>
<dbReference type="InterPro" id="IPR011990">
    <property type="entry name" value="TPR-like_helical_dom_sf"/>
</dbReference>
<dbReference type="Pfam" id="PF13432">
    <property type="entry name" value="TPR_16"/>
    <property type="match status" value="2"/>
</dbReference>
<dbReference type="Proteomes" id="UP000215902">
    <property type="component" value="Unassembled WGS sequence"/>
</dbReference>
<dbReference type="STRING" id="282301.A0A267G7S1"/>
<dbReference type="PANTHER" id="PTHR11102">
    <property type="entry name" value="SEL-1-LIKE PROTEIN"/>
    <property type="match status" value="1"/>
</dbReference>
<comment type="similarity">
    <text evidence="1">Belongs to the sel-1 family.</text>
</comment>
<dbReference type="AlphaFoldDB" id="A0A267G7S1"/>
<keyword evidence="3" id="KW-1185">Reference proteome</keyword>
<sequence>SCLRMDSQSIKNARAAANIHFAVSLLQEGIDALLKRHCGLQQQPDFNTCLQMLETQIAKLLPDASSQDQLLKTMQLARATRNRYSHQEFDVNRFEHDVECLLKLASLLGLTECREQIMSFTGSVGTSGEDWEKLKIEGNEHYKNSRWTEAMNCYTGAICINSTQAILYSNRALCEIQLRKFDLAREDAEEAIVLNPKQVKFYRTLSEALCNLQLFEEAVAACKDGLKIDPRDETLLVRSRDCQALVVDAEIKEHPVFGGAEQIRNPDAFKYNLQTTIENSKSSDYSPADVGTMDSAMRKMMLDVRKAHLILLSGRGKVLEEQKALEIFKSTANRGSAEGLYNMALMHKDGMAGLSRNPERYLELCRRTAEQKPYLKLEGSNTVLANIGVAEAENSIAMAYRDGFTVDQDDKLAFQWFLKSAEHGCASAMNNLGIALYNGSGCKQNFESARWWYEKSANLGQSEGQVNLAKMLITGVGGPEDPLKAADLLKSAAAQGLPDALFLLQQLQVSGTLGGKSFDSSKAVIQDLAASNNKQALFLMGMNYMTGEGGLAKNLAEAEKYLRQASILDHKEATFELGNLLLQQKRNEDAVVFIKRAASSGIKDAQQTYGHLLALGHGCARDVTEARRWLLRSKESKDSVDNFIQQSQSVVEFESAQNLSLSGFTYSERITRYLESRLPNPKAARVVNEMSSIFKRRAENPIHPSAPTGFRFAIPLMLDRAAKGSKTAQQFFTGLKLVDDLRSALDSNNTSEAFVLFRQIDRIWQPLLLDSETLENLFSVARKAFESNPKDSEALFVILHYNSCVYKRSNAELLSMALQCATLNPNIAEYHNILGCMYGFNGDFVSSLRSIEQALELDRNPAWLYN</sequence>
<organism evidence="2 3">
    <name type="scientific">Macrostomum lignano</name>
    <dbReference type="NCBI Taxonomy" id="282301"/>
    <lineage>
        <taxon>Eukaryota</taxon>
        <taxon>Metazoa</taxon>
        <taxon>Spiralia</taxon>
        <taxon>Lophotrochozoa</taxon>
        <taxon>Platyhelminthes</taxon>
        <taxon>Rhabditophora</taxon>
        <taxon>Macrostomorpha</taxon>
        <taxon>Macrostomida</taxon>
        <taxon>Macrostomidae</taxon>
        <taxon>Macrostomum</taxon>
    </lineage>
</organism>
<dbReference type="OrthoDB" id="10038545at2759"/>
<gene>
    <name evidence="2" type="ORF">BOX15_Mlig016935g1</name>
</gene>
<dbReference type="Gene3D" id="1.25.40.10">
    <property type="entry name" value="Tetratricopeptide repeat domain"/>
    <property type="match status" value="3"/>
</dbReference>
<dbReference type="SUPFAM" id="SSF81901">
    <property type="entry name" value="HCP-like"/>
    <property type="match status" value="4"/>
</dbReference>
<evidence type="ECO:0000313" key="2">
    <source>
        <dbReference type="EMBL" id="PAA81454.1"/>
    </source>
</evidence>
<protein>
    <recommendedName>
        <fullName evidence="4">TPR_REGION domain-containing protein</fullName>
    </recommendedName>
</protein>
<dbReference type="SMART" id="SM00028">
    <property type="entry name" value="TPR"/>
    <property type="match status" value="5"/>
</dbReference>
<dbReference type="InterPro" id="IPR019734">
    <property type="entry name" value="TPR_rpt"/>
</dbReference>
<dbReference type="EMBL" id="NIVC01000528">
    <property type="protein sequence ID" value="PAA81454.1"/>
    <property type="molecule type" value="Genomic_DNA"/>
</dbReference>
<feature type="non-terminal residue" evidence="2">
    <location>
        <position position="1"/>
    </location>
</feature>
<evidence type="ECO:0008006" key="4">
    <source>
        <dbReference type="Google" id="ProtNLM"/>
    </source>
</evidence>
<comment type="caution">
    <text evidence="2">The sequence shown here is derived from an EMBL/GenBank/DDBJ whole genome shotgun (WGS) entry which is preliminary data.</text>
</comment>
<dbReference type="InterPro" id="IPR006597">
    <property type="entry name" value="Sel1-like"/>
</dbReference>
<dbReference type="PANTHER" id="PTHR11102:SF160">
    <property type="entry name" value="ERAD-ASSOCIATED E3 UBIQUITIN-PROTEIN LIGASE COMPONENT HRD3"/>
    <property type="match status" value="1"/>
</dbReference>
<name>A0A267G7S1_9PLAT</name>
<accession>A0A267G7S1</accession>
<evidence type="ECO:0000313" key="3">
    <source>
        <dbReference type="Proteomes" id="UP000215902"/>
    </source>
</evidence>
<dbReference type="InterPro" id="IPR050767">
    <property type="entry name" value="Sel1_AlgK"/>
</dbReference>
<evidence type="ECO:0000256" key="1">
    <source>
        <dbReference type="ARBA" id="ARBA00038101"/>
    </source>
</evidence>